<sequence>MSIDPLISRDDPSIPVLTEVIEVPATAPATEAGAPAPTTAPAPPLPLIQQAVDVPRSGGFVDETLFNDMRTALLEDVHRRIEPILRARMQQHIAAAVDRVMDDVADQLRDEISRMLDEGLNKELIRQTAVVEQQRPRPRADDPLP</sequence>
<dbReference type="EMBL" id="JACBYR010000002">
    <property type="protein sequence ID" value="NYE85435.1"/>
    <property type="molecule type" value="Genomic_DNA"/>
</dbReference>
<comment type="caution">
    <text evidence="1">The sequence shown here is derived from an EMBL/GenBank/DDBJ whole genome shotgun (WGS) entry which is preliminary data.</text>
</comment>
<evidence type="ECO:0008006" key="3">
    <source>
        <dbReference type="Google" id="ProtNLM"/>
    </source>
</evidence>
<proteinExistence type="predicted"/>
<evidence type="ECO:0000313" key="2">
    <source>
        <dbReference type="Proteomes" id="UP000542125"/>
    </source>
</evidence>
<evidence type="ECO:0000313" key="1">
    <source>
        <dbReference type="EMBL" id="NYE85435.1"/>
    </source>
</evidence>
<name>A0A7Y9IZ27_9BURK</name>
<dbReference type="Proteomes" id="UP000542125">
    <property type="component" value="Unassembled WGS sequence"/>
</dbReference>
<reference evidence="1 2" key="1">
    <citation type="submission" date="2020-07" db="EMBL/GenBank/DDBJ databases">
        <title>Genomic Encyclopedia of Type Strains, Phase IV (KMG-V): Genome sequencing to study the core and pangenomes of soil and plant-associated prokaryotes.</title>
        <authorList>
            <person name="Whitman W."/>
        </authorList>
    </citation>
    <scope>NUCLEOTIDE SEQUENCE [LARGE SCALE GENOMIC DNA]</scope>
    <source>
        <strain evidence="1 2">SAS40</strain>
    </source>
</reference>
<dbReference type="RefSeq" id="WP_179589386.1">
    <property type="nucleotide sequence ID" value="NZ_JACBYR010000002.1"/>
</dbReference>
<keyword evidence="2" id="KW-1185">Reference proteome</keyword>
<protein>
    <recommendedName>
        <fullName evidence="3">DUF2486 family protein</fullName>
    </recommendedName>
</protein>
<organism evidence="1 2">
    <name type="scientific">Pigmentiphaga litoralis</name>
    <dbReference type="NCBI Taxonomy" id="516702"/>
    <lineage>
        <taxon>Bacteria</taxon>
        <taxon>Pseudomonadati</taxon>
        <taxon>Pseudomonadota</taxon>
        <taxon>Betaproteobacteria</taxon>
        <taxon>Burkholderiales</taxon>
        <taxon>Alcaligenaceae</taxon>
        <taxon>Pigmentiphaga</taxon>
    </lineage>
</organism>
<gene>
    <name evidence="1" type="ORF">FHW18_004742</name>
</gene>
<accession>A0A7Y9IZ27</accession>
<dbReference type="AlphaFoldDB" id="A0A7Y9IZ27"/>